<dbReference type="Pfam" id="PF01061">
    <property type="entry name" value="ABC2_membrane"/>
    <property type="match status" value="1"/>
</dbReference>
<evidence type="ECO:0000256" key="9">
    <source>
        <dbReference type="SAM" id="Phobius"/>
    </source>
</evidence>
<keyword evidence="3" id="KW-0813">Transport</keyword>
<evidence type="ECO:0000259" key="10">
    <source>
        <dbReference type="PROSITE" id="PS50893"/>
    </source>
</evidence>
<dbReference type="InterPro" id="IPR003439">
    <property type="entry name" value="ABC_transporter-like_ATP-bd"/>
</dbReference>
<dbReference type="InterPro" id="IPR043926">
    <property type="entry name" value="ABCG_dom"/>
</dbReference>
<feature type="transmembrane region" description="Helical" evidence="9">
    <location>
        <begin position="414"/>
        <end position="435"/>
    </location>
</feature>
<evidence type="ECO:0000256" key="4">
    <source>
        <dbReference type="ARBA" id="ARBA00022692"/>
    </source>
</evidence>
<feature type="transmembrane region" description="Helical" evidence="9">
    <location>
        <begin position="661"/>
        <end position="681"/>
    </location>
</feature>
<dbReference type="PROSITE" id="PS50893">
    <property type="entry name" value="ABC_TRANSPORTER_2"/>
    <property type="match status" value="1"/>
</dbReference>
<dbReference type="HOGENOM" id="CLU_000604_57_6_1"/>
<evidence type="ECO:0000313" key="11">
    <source>
        <dbReference type="EnsemblMetazoa" id="tetur09g01970.1"/>
    </source>
</evidence>
<evidence type="ECO:0000256" key="5">
    <source>
        <dbReference type="ARBA" id="ARBA00022741"/>
    </source>
</evidence>
<dbReference type="Pfam" id="PF19055">
    <property type="entry name" value="ABC2_membrane_7"/>
    <property type="match status" value="1"/>
</dbReference>
<dbReference type="GO" id="GO:0005524">
    <property type="term" value="F:ATP binding"/>
    <property type="evidence" value="ECO:0007669"/>
    <property type="project" value="UniProtKB-KW"/>
</dbReference>
<feature type="domain" description="ABC transporter" evidence="10">
    <location>
        <begin position="78"/>
        <end position="323"/>
    </location>
</feature>
<dbReference type="PROSITE" id="PS00211">
    <property type="entry name" value="ABC_TRANSPORTER_1"/>
    <property type="match status" value="1"/>
</dbReference>
<proteinExistence type="inferred from homology"/>
<evidence type="ECO:0000256" key="2">
    <source>
        <dbReference type="ARBA" id="ARBA00005814"/>
    </source>
</evidence>
<evidence type="ECO:0000256" key="1">
    <source>
        <dbReference type="ARBA" id="ARBA00004141"/>
    </source>
</evidence>
<dbReference type="Pfam" id="PF00005">
    <property type="entry name" value="ABC_tran"/>
    <property type="match status" value="1"/>
</dbReference>
<dbReference type="InterPro" id="IPR050352">
    <property type="entry name" value="ABCG_transporters"/>
</dbReference>
<protein>
    <recommendedName>
        <fullName evidence="10">ABC transporter domain-containing protein</fullName>
    </recommendedName>
</protein>
<comment type="subcellular location">
    <subcellularLocation>
        <location evidence="1">Membrane</location>
        <topology evidence="1">Multi-pass membrane protein</topology>
    </subcellularLocation>
</comment>
<dbReference type="AlphaFoldDB" id="T1KD79"/>
<feature type="transmembrane region" description="Helical" evidence="9">
    <location>
        <begin position="493"/>
        <end position="518"/>
    </location>
</feature>
<dbReference type="InterPro" id="IPR013525">
    <property type="entry name" value="ABC2_TM"/>
</dbReference>
<dbReference type="EMBL" id="CAEY01002010">
    <property type="status" value="NOT_ANNOTATED_CDS"/>
    <property type="molecule type" value="Genomic_DNA"/>
</dbReference>
<comment type="similarity">
    <text evidence="2">Belongs to the ABC transporter superfamily. ABCG family. Eye pigment precursor importer (TC 3.A.1.204) subfamily.</text>
</comment>
<keyword evidence="6" id="KW-0067">ATP-binding</keyword>
<reference evidence="12" key="1">
    <citation type="submission" date="2011-08" db="EMBL/GenBank/DDBJ databases">
        <authorList>
            <person name="Rombauts S."/>
        </authorList>
    </citation>
    <scope>NUCLEOTIDE SEQUENCE</scope>
    <source>
        <strain evidence="12">London</strain>
    </source>
</reference>
<dbReference type="CDD" id="cd03213">
    <property type="entry name" value="ABCG_EPDR"/>
    <property type="match status" value="1"/>
</dbReference>
<keyword evidence="4 9" id="KW-0812">Transmembrane</keyword>
<organism evidence="11 12">
    <name type="scientific">Tetranychus urticae</name>
    <name type="common">Two-spotted spider mite</name>
    <dbReference type="NCBI Taxonomy" id="32264"/>
    <lineage>
        <taxon>Eukaryota</taxon>
        <taxon>Metazoa</taxon>
        <taxon>Ecdysozoa</taxon>
        <taxon>Arthropoda</taxon>
        <taxon>Chelicerata</taxon>
        <taxon>Arachnida</taxon>
        <taxon>Acari</taxon>
        <taxon>Acariformes</taxon>
        <taxon>Trombidiformes</taxon>
        <taxon>Prostigmata</taxon>
        <taxon>Eleutherengona</taxon>
        <taxon>Raphignathae</taxon>
        <taxon>Tetranychoidea</taxon>
        <taxon>Tetranychidae</taxon>
        <taxon>Tetranychus</taxon>
    </lineage>
</organism>
<feature type="transmembrane region" description="Helical" evidence="9">
    <location>
        <begin position="447"/>
        <end position="472"/>
    </location>
</feature>
<feature type="transmembrane region" description="Helical" evidence="9">
    <location>
        <begin position="524"/>
        <end position="548"/>
    </location>
</feature>
<evidence type="ECO:0000256" key="6">
    <source>
        <dbReference type="ARBA" id="ARBA00022840"/>
    </source>
</evidence>
<dbReference type="PANTHER" id="PTHR48041">
    <property type="entry name" value="ABC TRANSPORTER G FAMILY MEMBER 28"/>
    <property type="match status" value="1"/>
</dbReference>
<evidence type="ECO:0000256" key="8">
    <source>
        <dbReference type="ARBA" id="ARBA00023136"/>
    </source>
</evidence>
<dbReference type="Gene3D" id="3.40.50.300">
    <property type="entry name" value="P-loop containing nucleotide triphosphate hydrolases"/>
    <property type="match status" value="1"/>
</dbReference>
<accession>T1KD79</accession>
<dbReference type="GO" id="GO:0016887">
    <property type="term" value="F:ATP hydrolysis activity"/>
    <property type="evidence" value="ECO:0007669"/>
    <property type="project" value="InterPro"/>
</dbReference>
<dbReference type="SMART" id="SM00382">
    <property type="entry name" value="AAA"/>
    <property type="match status" value="1"/>
</dbReference>
<keyword evidence="12" id="KW-1185">Reference proteome</keyword>
<dbReference type="EnsemblMetazoa" id="tetur09g01970.1">
    <property type="protein sequence ID" value="tetur09g01970.1"/>
    <property type="gene ID" value="tetur09g01970"/>
</dbReference>
<dbReference type="eggNOG" id="KOG0061">
    <property type="taxonomic scope" value="Eukaryota"/>
</dbReference>
<dbReference type="GO" id="GO:0005886">
    <property type="term" value="C:plasma membrane"/>
    <property type="evidence" value="ECO:0007669"/>
    <property type="project" value="TreeGrafter"/>
</dbReference>
<keyword evidence="7 9" id="KW-1133">Transmembrane helix</keyword>
<reference evidence="11" key="2">
    <citation type="submission" date="2015-06" db="UniProtKB">
        <authorList>
            <consortium name="EnsemblMetazoa"/>
        </authorList>
    </citation>
    <scope>IDENTIFICATION</scope>
</reference>
<dbReference type="Proteomes" id="UP000015104">
    <property type="component" value="Unassembled WGS sequence"/>
</dbReference>
<dbReference type="PANTHER" id="PTHR48041:SF139">
    <property type="entry name" value="PROTEIN SCARLET"/>
    <property type="match status" value="1"/>
</dbReference>
<dbReference type="InterPro" id="IPR003593">
    <property type="entry name" value="AAA+_ATPase"/>
</dbReference>
<evidence type="ECO:0000256" key="7">
    <source>
        <dbReference type="ARBA" id="ARBA00022989"/>
    </source>
</evidence>
<name>T1KD79_TETUR</name>
<evidence type="ECO:0000313" key="12">
    <source>
        <dbReference type="Proteomes" id="UP000015104"/>
    </source>
</evidence>
<sequence>MVNSCSIVFHSIIIDYRRLLSHNHVCFHIELPYSLQEIFFNESLSNDSCINYKFSSKDLSPCVANFKPSTLSWNNLDVHSKGSTGYFDKPKEPVHIIKKVSGQAKPGNLLAILGASGAGKTTLLNVLTGQNLNKLAIEGQVSLNNEPITIERLSSCSSYVQQDDLFFGVLTVREHLRFQLKLRSPVAMNASQINERVDRIIEKLGLRKVAENRIKCGTNGERLSGGELKRLSIATEVLTDPAILFCDEPTSGLDSFMAQTVVSVLKSLANEQRTIVCTIHQPSSEIFKMFDQIMLLAEGRVAFLGTADKALDFFSQLGYKCPSNYNPSDFFIQQLSIAPRNKEQCLSRINMICDRFEASGFNENLRSKVSFKTGLETNYFSEVSKSVESTPPSILTQFIQLVWRSSLINLRDPLLSTSRVVNTFVSIFLILLVYWNQDYNQEAIMNINGAIFLLIMAANLSSIFIVTGTFCIETPIILREHAGGLYRITVYYLAKLFSDLPYFTILPAITWSICYYSVGFYDDFRVFLIGNGICIFVVNAASGFGYFISTISTSTTVALEYSAPLMTPLILLGGTFLNNNLIPHWINWLKYFSWFYYANEILTVNQWRDVTHIDCDYEVFVPSPISIPTNGTIPTGQGCLVNGKQVIESVGFKESNLNFDYWMLIFVIVVFRLLAYIALVARTKSRH</sequence>
<dbReference type="InterPro" id="IPR027417">
    <property type="entry name" value="P-loop_NTPase"/>
</dbReference>
<evidence type="ECO:0000256" key="3">
    <source>
        <dbReference type="ARBA" id="ARBA00022448"/>
    </source>
</evidence>
<dbReference type="SUPFAM" id="SSF52540">
    <property type="entry name" value="P-loop containing nucleoside triphosphate hydrolases"/>
    <property type="match status" value="1"/>
</dbReference>
<keyword evidence="5" id="KW-0547">Nucleotide-binding</keyword>
<dbReference type="InterPro" id="IPR017871">
    <property type="entry name" value="ABC_transporter-like_CS"/>
</dbReference>
<keyword evidence="8 9" id="KW-0472">Membrane</keyword>
<dbReference type="GO" id="GO:0140359">
    <property type="term" value="F:ABC-type transporter activity"/>
    <property type="evidence" value="ECO:0007669"/>
    <property type="project" value="InterPro"/>
</dbReference>